<organism evidence="1 2">
    <name type="scientific">Shigella phage pSf-2</name>
    <dbReference type="NCBI Taxonomy" id="1572702"/>
    <lineage>
        <taxon>Viruses</taxon>
        <taxon>Duplodnaviria</taxon>
        <taxon>Heunggongvirae</taxon>
        <taxon>Uroviricota</taxon>
        <taxon>Caudoviricetes</taxon>
        <taxon>Drexlerviridae</taxon>
        <taxon>Tunavirinae</taxon>
        <taxon>Tunavirus</taxon>
        <taxon>Tunavirus PSf2</taxon>
    </lineage>
</organism>
<dbReference type="KEGG" id="vg:22807779"/>
<evidence type="ECO:0000313" key="1">
    <source>
        <dbReference type="EMBL" id="AIZ95078.1"/>
    </source>
</evidence>
<accession>A0A0A7NRV2</accession>
<proteinExistence type="predicted"/>
<dbReference type="EMBL" id="KP085586">
    <property type="protein sequence ID" value="AIZ95078.1"/>
    <property type="molecule type" value="Genomic_DNA"/>
</dbReference>
<reference evidence="2" key="1">
    <citation type="submission" date="2014-10" db="EMBL/GenBank/DDBJ databases">
        <title>Characterization and complete genome sequence of the Shigella flexneri bacteriophage pSf-2.</title>
        <authorList>
            <person name="Jun J.W."/>
            <person name="Park S.C."/>
        </authorList>
    </citation>
    <scope>NUCLEOTIDE SEQUENCE [LARGE SCALE GENOMIC DNA]</scope>
</reference>
<evidence type="ECO:0000313" key="2">
    <source>
        <dbReference type="Proteomes" id="UP000030926"/>
    </source>
</evidence>
<name>A0A0A7NRV2_9CAUD</name>
<dbReference type="GeneID" id="22807779"/>
<keyword evidence="2" id="KW-1185">Reference proteome</keyword>
<dbReference type="Proteomes" id="UP000030926">
    <property type="component" value="Segment"/>
</dbReference>
<dbReference type="RefSeq" id="YP_009112991.1">
    <property type="nucleotide sequence ID" value="NC_026010.1"/>
</dbReference>
<protein>
    <submittedName>
        <fullName evidence="1">Uncharacterized protein</fullName>
    </submittedName>
</protein>
<gene>
    <name evidence="1" type="ORF">pSf2_053</name>
</gene>
<dbReference type="OrthoDB" id="35923at10239"/>
<sequence>MKTITGMSNETRTQIVSMLIGMADDIQNSQVVIDSCNQTRESKFESSGYKIVEEELTIKIIRVQEKA</sequence>
<reference evidence="1 2" key="2">
    <citation type="journal article" date="2016" name="Curr. Microbiol.">
        <title>Isolation and Comparative Genomic Analysis of T1-Like Shigella Bacteriophage pSf-2.</title>
        <authorList>
            <person name="Jun J.W."/>
            <person name="Kim H.J."/>
            <person name="Yun S.K."/>
            <person name="Chai J.Y."/>
            <person name="Lee B.C."/>
            <person name="Park S.C."/>
        </authorList>
    </citation>
    <scope>NUCLEOTIDE SEQUENCE [LARGE SCALE GENOMIC DNA]</scope>
</reference>